<dbReference type="EMBL" id="CDMY01001019">
    <property type="protein sequence ID" value="CEM38975.1"/>
    <property type="molecule type" value="Genomic_DNA"/>
</dbReference>
<dbReference type="AlphaFoldDB" id="A0A0G4H5B2"/>
<protein>
    <submittedName>
        <fullName evidence="1">Uncharacterized protein</fullName>
    </submittedName>
</protein>
<evidence type="ECO:0000313" key="2">
    <source>
        <dbReference type="Proteomes" id="UP000041254"/>
    </source>
</evidence>
<name>A0A0G4H5B2_VITBC</name>
<evidence type="ECO:0000313" key="1">
    <source>
        <dbReference type="EMBL" id="CEM38975.1"/>
    </source>
</evidence>
<dbReference type="Proteomes" id="UP000041254">
    <property type="component" value="Unassembled WGS sequence"/>
</dbReference>
<dbReference type="VEuPathDB" id="CryptoDB:Vbra_10624"/>
<keyword evidence="2" id="KW-1185">Reference proteome</keyword>
<organism evidence="1 2">
    <name type="scientific">Vitrella brassicaformis (strain CCMP3155)</name>
    <dbReference type="NCBI Taxonomy" id="1169540"/>
    <lineage>
        <taxon>Eukaryota</taxon>
        <taxon>Sar</taxon>
        <taxon>Alveolata</taxon>
        <taxon>Colpodellida</taxon>
        <taxon>Vitrellaceae</taxon>
        <taxon>Vitrella</taxon>
    </lineage>
</organism>
<sequence length="128" mass="14541">MKSDYAVNDRRWTFPEPTTLLVDELCMGAAVDVVRLLTTSPKIKWLESSSIFFDDAQWPRFTAVLGRCPCLTTITGLQIKMDQVGCREGLMIKIDQFGRISELKSALNSHWDTPETKGEQHHLLARES</sequence>
<reference evidence="1 2" key="1">
    <citation type="submission" date="2014-11" db="EMBL/GenBank/DDBJ databases">
        <authorList>
            <person name="Zhu J."/>
            <person name="Qi W."/>
            <person name="Song R."/>
        </authorList>
    </citation>
    <scope>NUCLEOTIDE SEQUENCE [LARGE SCALE GENOMIC DNA]</scope>
</reference>
<proteinExistence type="predicted"/>
<dbReference type="PhylomeDB" id="A0A0G4H5B2"/>
<dbReference type="InParanoid" id="A0A0G4H5B2"/>
<gene>
    <name evidence="1" type="ORF">Vbra_10624</name>
</gene>
<accession>A0A0G4H5B2</accession>